<dbReference type="STRING" id="35608.A0A2U1L0T2"/>
<keyword evidence="2" id="KW-0695">RNA-directed DNA polymerase</keyword>
<dbReference type="GO" id="GO:0003964">
    <property type="term" value="F:RNA-directed DNA polymerase activity"/>
    <property type="evidence" value="ECO:0007669"/>
    <property type="project" value="UniProtKB-KW"/>
</dbReference>
<gene>
    <name evidence="2" type="ORF">CTI12_AA542990</name>
</gene>
<sequence length="364" mass="41506">MALCKNWEVVVNRFSSKLSLWKARLLSVGGRLTLLKSVLGNLPTYFMSLYLMPVSIRSKLESLRSGFFNGSDSGDRKIDWVSWKTCLASKETGGLGIGSIHALNVGLLFKWIWRFLHNHLDLWVHVIKGIYGRTGGIFDTCIHSSSLSPWREILSMVKSIKLKGVDLLSLCRRKLGNWETVSFWDDCWCGDQSLKSKFPRIYLLDNDKGCNVANRLSLPDWGSVLRRNPRGGIEASQFTDLRLLIEPVVLNPHRDTWTWSLGVHKGFSVASIRSLIDLHFLGANLNATHWNRSIPIKVNVFMWRAMLNKLPTRVRGNVTKLINEDTMVHGDQTARDDDTPLSPKSLKFDTEEQVEEKKFRERAP</sequence>
<evidence type="ECO:0000313" key="3">
    <source>
        <dbReference type="Proteomes" id="UP000245207"/>
    </source>
</evidence>
<proteinExistence type="predicted"/>
<evidence type="ECO:0000313" key="2">
    <source>
        <dbReference type="EMBL" id="PWA42598.1"/>
    </source>
</evidence>
<comment type="caution">
    <text evidence="2">The sequence shown here is derived from an EMBL/GenBank/DDBJ whole genome shotgun (WGS) entry which is preliminary data.</text>
</comment>
<dbReference type="OrthoDB" id="1743609at2759"/>
<feature type="compositionally biased region" description="Basic and acidic residues" evidence="1">
    <location>
        <begin position="329"/>
        <end position="338"/>
    </location>
</feature>
<dbReference type="Proteomes" id="UP000245207">
    <property type="component" value="Unassembled WGS sequence"/>
</dbReference>
<keyword evidence="3" id="KW-1185">Reference proteome</keyword>
<feature type="region of interest" description="Disordered" evidence="1">
    <location>
        <begin position="329"/>
        <end position="364"/>
    </location>
</feature>
<organism evidence="2 3">
    <name type="scientific">Artemisia annua</name>
    <name type="common">Sweet wormwood</name>
    <dbReference type="NCBI Taxonomy" id="35608"/>
    <lineage>
        <taxon>Eukaryota</taxon>
        <taxon>Viridiplantae</taxon>
        <taxon>Streptophyta</taxon>
        <taxon>Embryophyta</taxon>
        <taxon>Tracheophyta</taxon>
        <taxon>Spermatophyta</taxon>
        <taxon>Magnoliopsida</taxon>
        <taxon>eudicotyledons</taxon>
        <taxon>Gunneridae</taxon>
        <taxon>Pentapetalae</taxon>
        <taxon>asterids</taxon>
        <taxon>campanulids</taxon>
        <taxon>Asterales</taxon>
        <taxon>Asteraceae</taxon>
        <taxon>Asteroideae</taxon>
        <taxon>Anthemideae</taxon>
        <taxon>Artemisiinae</taxon>
        <taxon>Artemisia</taxon>
    </lineage>
</organism>
<keyword evidence="2" id="KW-0808">Transferase</keyword>
<keyword evidence="2" id="KW-0548">Nucleotidyltransferase</keyword>
<dbReference type="EMBL" id="PKPP01012305">
    <property type="protein sequence ID" value="PWA42598.1"/>
    <property type="molecule type" value="Genomic_DNA"/>
</dbReference>
<feature type="compositionally biased region" description="Basic and acidic residues" evidence="1">
    <location>
        <begin position="346"/>
        <end position="364"/>
    </location>
</feature>
<dbReference type="AlphaFoldDB" id="A0A2U1L0T2"/>
<dbReference type="PANTHER" id="PTHR33116:SF79">
    <property type="entry name" value="REVERSE TRANSCRIPTASE DOMAIN, ZINC FINGER, CCHC-TYPE-RELATED"/>
    <property type="match status" value="1"/>
</dbReference>
<dbReference type="PANTHER" id="PTHR33116">
    <property type="entry name" value="REVERSE TRANSCRIPTASE ZINC-BINDING DOMAIN-CONTAINING PROTEIN-RELATED-RELATED"/>
    <property type="match status" value="1"/>
</dbReference>
<protein>
    <submittedName>
        <fullName evidence="2">RNA-directed DNA polymerase, eukaryota, Reverse transcriptase zinc-binding domain protein</fullName>
    </submittedName>
</protein>
<name>A0A2U1L0T2_ARTAN</name>
<evidence type="ECO:0000256" key="1">
    <source>
        <dbReference type="SAM" id="MobiDB-lite"/>
    </source>
</evidence>
<reference evidence="2 3" key="1">
    <citation type="journal article" date="2018" name="Mol. Plant">
        <title>The genome of Artemisia annua provides insight into the evolution of Asteraceae family and artemisinin biosynthesis.</title>
        <authorList>
            <person name="Shen Q."/>
            <person name="Zhang L."/>
            <person name="Liao Z."/>
            <person name="Wang S."/>
            <person name="Yan T."/>
            <person name="Shi P."/>
            <person name="Liu M."/>
            <person name="Fu X."/>
            <person name="Pan Q."/>
            <person name="Wang Y."/>
            <person name="Lv Z."/>
            <person name="Lu X."/>
            <person name="Zhang F."/>
            <person name="Jiang W."/>
            <person name="Ma Y."/>
            <person name="Chen M."/>
            <person name="Hao X."/>
            <person name="Li L."/>
            <person name="Tang Y."/>
            <person name="Lv G."/>
            <person name="Zhou Y."/>
            <person name="Sun X."/>
            <person name="Brodelius P.E."/>
            <person name="Rose J.K.C."/>
            <person name="Tang K."/>
        </authorList>
    </citation>
    <scope>NUCLEOTIDE SEQUENCE [LARGE SCALE GENOMIC DNA]</scope>
    <source>
        <strain evidence="3">cv. Huhao1</strain>
        <tissue evidence="2">Leaf</tissue>
    </source>
</reference>
<accession>A0A2U1L0T2</accession>